<gene>
    <name evidence="8" type="ORF">CQW44_15450</name>
</gene>
<evidence type="ECO:0000256" key="5">
    <source>
        <dbReference type="ARBA" id="ARBA00023163"/>
    </source>
</evidence>
<evidence type="ECO:0000259" key="7">
    <source>
        <dbReference type="PROSITE" id="PS51755"/>
    </source>
</evidence>
<feature type="domain" description="OmpR/PhoB-type" evidence="7">
    <location>
        <begin position="151"/>
        <end position="256"/>
    </location>
</feature>
<dbReference type="InterPro" id="IPR036388">
    <property type="entry name" value="WH-like_DNA-bd_sf"/>
</dbReference>
<dbReference type="PRINTS" id="PR00364">
    <property type="entry name" value="DISEASERSIST"/>
</dbReference>
<dbReference type="GO" id="GO:0000160">
    <property type="term" value="P:phosphorelay signal transduction system"/>
    <property type="evidence" value="ECO:0007669"/>
    <property type="project" value="UniProtKB-KW"/>
</dbReference>
<feature type="DNA-binding region" description="OmpR/PhoB-type" evidence="6">
    <location>
        <begin position="151"/>
        <end position="256"/>
    </location>
</feature>
<dbReference type="Pfam" id="PF00931">
    <property type="entry name" value="NB-ARC"/>
    <property type="match status" value="1"/>
</dbReference>
<evidence type="ECO:0000256" key="4">
    <source>
        <dbReference type="ARBA" id="ARBA00023125"/>
    </source>
</evidence>
<comment type="caution">
    <text evidence="8">The sequence shown here is derived from an EMBL/GenBank/DDBJ whole genome shotgun (WGS) entry which is preliminary data.</text>
</comment>
<dbReference type="Pfam" id="PF03704">
    <property type="entry name" value="BTAD"/>
    <property type="match status" value="1"/>
</dbReference>
<protein>
    <submittedName>
        <fullName evidence="8">Transcriptional regulator</fullName>
    </submittedName>
</protein>
<reference evidence="8 9" key="1">
    <citation type="submission" date="2017-10" db="EMBL/GenBank/DDBJ databases">
        <title>Draft genome of actinobacteria isolated from guarana (Paullinia cupana (Mart.) Ducke.</title>
        <authorList>
            <person name="Siqueira K.A."/>
            <person name="Liotti R.G."/>
            <person name="Mendes T.A."/>
            <person name="Soares M.A."/>
        </authorList>
    </citation>
    <scope>NUCLEOTIDE SEQUENCE [LARGE SCALE GENOMIC DNA]</scope>
    <source>
        <strain evidence="8 9">199</strain>
    </source>
</reference>
<dbReference type="SUPFAM" id="SSF52540">
    <property type="entry name" value="P-loop containing nucleoside triphosphate hydrolases"/>
    <property type="match status" value="1"/>
</dbReference>
<dbReference type="Gene3D" id="1.10.10.10">
    <property type="entry name" value="Winged helix-like DNA-binding domain superfamily/Winged helix DNA-binding domain"/>
    <property type="match status" value="1"/>
</dbReference>
<evidence type="ECO:0000256" key="2">
    <source>
        <dbReference type="ARBA" id="ARBA00023012"/>
    </source>
</evidence>
<dbReference type="InterPro" id="IPR016032">
    <property type="entry name" value="Sig_transdc_resp-reg_C-effctor"/>
</dbReference>
<comment type="similarity">
    <text evidence="1">Belongs to the AfsR/DnrI/RedD regulatory family.</text>
</comment>
<evidence type="ECO:0000313" key="8">
    <source>
        <dbReference type="EMBL" id="RRQ86367.1"/>
    </source>
</evidence>
<dbReference type="SMART" id="SM01043">
    <property type="entry name" value="BTAD"/>
    <property type="match status" value="1"/>
</dbReference>
<evidence type="ECO:0000256" key="1">
    <source>
        <dbReference type="ARBA" id="ARBA00005820"/>
    </source>
</evidence>
<evidence type="ECO:0000256" key="6">
    <source>
        <dbReference type="PROSITE-ProRule" id="PRU01091"/>
    </source>
</evidence>
<dbReference type="Gene3D" id="1.25.40.10">
    <property type="entry name" value="Tetratricopeptide repeat domain"/>
    <property type="match status" value="1"/>
</dbReference>
<proteinExistence type="inferred from homology"/>
<keyword evidence="5" id="KW-0804">Transcription</keyword>
<dbReference type="GO" id="GO:0006355">
    <property type="term" value="P:regulation of DNA-templated transcription"/>
    <property type="evidence" value="ECO:0007669"/>
    <property type="project" value="InterPro"/>
</dbReference>
<dbReference type="EMBL" id="PDES01000006">
    <property type="protein sequence ID" value="RRQ86367.1"/>
    <property type="molecule type" value="Genomic_DNA"/>
</dbReference>
<dbReference type="Proteomes" id="UP000276379">
    <property type="component" value="Unassembled WGS sequence"/>
</dbReference>
<evidence type="ECO:0000256" key="3">
    <source>
        <dbReference type="ARBA" id="ARBA00023015"/>
    </source>
</evidence>
<dbReference type="SMART" id="SM00862">
    <property type="entry name" value="Trans_reg_C"/>
    <property type="match status" value="1"/>
</dbReference>
<dbReference type="InterPro" id="IPR027417">
    <property type="entry name" value="P-loop_NTPase"/>
</dbReference>
<sequence>MELWLKARRRNVRTPGGGSPDPLGIDGVEALRAGLRRLYELAGRPPVREMEERAGTGRLPHSTAHRIVGGRTVPRDIHQMTGFLTACSVAAAEHPLWIDAWRRALGQDTPSPPAPRTAAGAMGLVGPVVRGGIEAAAAGAGYGPTGSVTPGRPVQVPPGASAGLRFALLGPVRAWYGGRQLSLGSPQQRAVAAALLLREGRTAAAGELIDAVWGEQPPPQALAALRTYVSRLRGELRREAGHALLVSESGGYAIRGLGEGALDLVQAQDLGAKAEKARGTGDLARARALLGEALDLWDGEPLAGVPGPYAQTQRVRLEEWRLGLLESRLDMDLEQGCHAEAVSELTALTAAHPLRERLRELLMLALYRSGRQAEALAVYADTRRLLAEELGVDPRSGLRELQQRILRADPALHESAATRPAEHVEVRVRPAQLPVCVADFTGRTEVTARLVGLLSAAGRTDVPVAALWGTGGVGKSALAVRVGQAVRRFFPDGQLYVDLRQEDAAGALGAALRALGVAGRDVPDGLAERSALYRSVLDGRRVLVVADHARDAAQVRWLLPASAGCGVLVTSRRRMLDLAGARLVELDAMSPREALALFTRIVGERRVAAEREAARYVVAACGFLPLAVRAAACRLAARPAWTVAMLAGRLADESGRLAELEAGDLAVRPVFERCYTALEGEQARAFRVLSASADPFLSVPAAAGLLGCGPQRAEDALEDLVDAGLLIPVGPAHYQVHVLARLFALSLPAP</sequence>
<dbReference type="InterPro" id="IPR001867">
    <property type="entry name" value="OmpR/PhoB-type_DNA-bd"/>
</dbReference>
<dbReference type="InterPro" id="IPR051677">
    <property type="entry name" value="AfsR-DnrI-RedD_regulator"/>
</dbReference>
<keyword evidence="4 6" id="KW-0238">DNA-binding</keyword>
<dbReference type="PROSITE" id="PS51755">
    <property type="entry name" value="OMPR_PHOB"/>
    <property type="match status" value="1"/>
</dbReference>
<keyword evidence="9" id="KW-1185">Reference proteome</keyword>
<dbReference type="Pfam" id="PF00486">
    <property type="entry name" value="Trans_reg_C"/>
    <property type="match status" value="1"/>
</dbReference>
<keyword evidence="2" id="KW-0902">Two-component regulatory system</keyword>
<dbReference type="InterPro" id="IPR005158">
    <property type="entry name" value="BTAD"/>
</dbReference>
<evidence type="ECO:0000313" key="9">
    <source>
        <dbReference type="Proteomes" id="UP000276379"/>
    </source>
</evidence>
<dbReference type="CDD" id="cd15831">
    <property type="entry name" value="BTAD"/>
    <property type="match status" value="1"/>
</dbReference>
<accession>A0A3R8RFP5</accession>
<dbReference type="GO" id="GO:0043531">
    <property type="term" value="F:ADP binding"/>
    <property type="evidence" value="ECO:0007669"/>
    <property type="project" value="InterPro"/>
</dbReference>
<keyword evidence="3" id="KW-0805">Transcription regulation</keyword>
<dbReference type="PANTHER" id="PTHR35807">
    <property type="entry name" value="TRANSCRIPTIONAL REGULATOR REDD-RELATED"/>
    <property type="match status" value="1"/>
</dbReference>
<dbReference type="PANTHER" id="PTHR35807:SF1">
    <property type="entry name" value="TRANSCRIPTIONAL REGULATOR REDD"/>
    <property type="match status" value="1"/>
</dbReference>
<dbReference type="AlphaFoldDB" id="A0A3R8RFP5"/>
<organism evidence="8 9">
    <name type="scientific">Streptomyces griseofuscus</name>
    <dbReference type="NCBI Taxonomy" id="146922"/>
    <lineage>
        <taxon>Bacteria</taxon>
        <taxon>Bacillati</taxon>
        <taxon>Actinomycetota</taxon>
        <taxon>Actinomycetes</taxon>
        <taxon>Kitasatosporales</taxon>
        <taxon>Streptomycetaceae</taxon>
        <taxon>Streptomyces</taxon>
    </lineage>
</organism>
<dbReference type="InterPro" id="IPR002182">
    <property type="entry name" value="NB-ARC"/>
</dbReference>
<dbReference type="SUPFAM" id="SSF46894">
    <property type="entry name" value="C-terminal effector domain of the bipartite response regulators"/>
    <property type="match status" value="1"/>
</dbReference>
<dbReference type="SUPFAM" id="SSF48452">
    <property type="entry name" value="TPR-like"/>
    <property type="match status" value="1"/>
</dbReference>
<name>A0A3R8RFP5_9ACTN</name>
<dbReference type="GO" id="GO:0003677">
    <property type="term" value="F:DNA binding"/>
    <property type="evidence" value="ECO:0007669"/>
    <property type="project" value="UniProtKB-UniRule"/>
</dbReference>
<dbReference type="InterPro" id="IPR011990">
    <property type="entry name" value="TPR-like_helical_dom_sf"/>
</dbReference>
<dbReference type="Gene3D" id="3.40.50.300">
    <property type="entry name" value="P-loop containing nucleotide triphosphate hydrolases"/>
    <property type="match status" value="1"/>
</dbReference>